<dbReference type="PRINTS" id="PR01438">
    <property type="entry name" value="UNVRSLSTRESS"/>
</dbReference>
<comment type="similarity">
    <text evidence="1">Belongs to the universal stress protein A family.</text>
</comment>
<dbReference type="PANTHER" id="PTHR46268">
    <property type="entry name" value="STRESS RESPONSE PROTEIN NHAX"/>
    <property type="match status" value="1"/>
</dbReference>
<feature type="region of interest" description="Disordered" evidence="2">
    <location>
        <begin position="47"/>
        <end position="74"/>
    </location>
</feature>
<proteinExistence type="inferred from homology"/>
<protein>
    <submittedName>
        <fullName evidence="4">Universal stress protein</fullName>
    </submittedName>
</protein>
<dbReference type="Pfam" id="PF00582">
    <property type="entry name" value="Usp"/>
    <property type="match status" value="1"/>
</dbReference>
<sequence length="152" mass="15966">MYDTILVPVDGSDQADQAVEHAVGIAAKFGSTVHALHVVDDRGSGRAAEAVSELSRNSPERQEMQERRAEAGSDLTDAAVERARAEDVAAEAAVVEGDPAEVITDYATDEGMDLIVMGARGRSAVGKFLLGDVAGKVARHATTPVLLVRPDE</sequence>
<comment type="caution">
    <text evidence="4">The sequence shown here is derived from an EMBL/GenBank/DDBJ whole genome shotgun (WGS) entry which is preliminary data.</text>
</comment>
<dbReference type="AlphaFoldDB" id="A0ABD5V3M2"/>
<dbReference type="SUPFAM" id="SSF52402">
    <property type="entry name" value="Adenine nucleotide alpha hydrolases-like"/>
    <property type="match status" value="1"/>
</dbReference>
<evidence type="ECO:0000256" key="2">
    <source>
        <dbReference type="SAM" id="MobiDB-lite"/>
    </source>
</evidence>
<dbReference type="InterPro" id="IPR006015">
    <property type="entry name" value="Universal_stress_UspA"/>
</dbReference>
<evidence type="ECO:0000259" key="3">
    <source>
        <dbReference type="Pfam" id="PF00582"/>
    </source>
</evidence>
<feature type="domain" description="UspA" evidence="3">
    <location>
        <begin position="1"/>
        <end position="149"/>
    </location>
</feature>
<evidence type="ECO:0000256" key="1">
    <source>
        <dbReference type="ARBA" id="ARBA00008791"/>
    </source>
</evidence>
<feature type="compositionally biased region" description="Basic and acidic residues" evidence="2">
    <location>
        <begin position="58"/>
        <end position="71"/>
    </location>
</feature>
<keyword evidence="5" id="KW-1185">Reference proteome</keyword>
<dbReference type="InterPro" id="IPR014729">
    <property type="entry name" value="Rossmann-like_a/b/a_fold"/>
</dbReference>
<dbReference type="RefSeq" id="WP_340602312.1">
    <property type="nucleotide sequence ID" value="NZ_JBBMXV010000001.1"/>
</dbReference>
<evidence type="ECO:0000313" key="5">
    <source>
        <dbReference type="Proteomes" id="UP001596312"/>
    </source>
</evidence>
<evidence type="ECO:0000313" key="4">
    <source>
        <dbReference type="EMBL" id="MFC6903825.1"/>
    </source>
</evidence>
<gene>
    <name evidence="4" type="ORF">ACFQGH_01290</name>
</gene>
<dbReference type="PANTHER" id="PTHR46268:SF6">
    <property type="entry name" value="UNIVERSAL STRESS PROTEIN UP12"/>
    <property type="match status" value="1"/>
</dbReference>
<accession>A0ABD5V3M2</accession>
<name>A0ABD5V3M2_9EURY</name>
<dbReference type="InterPro" id="IPR006016">
    <property type="entry name" value="UspA"/>
</dbReference>
<reference evidence="4 5" key="1">
    <citation type="journal article" date="2019" name="Int. J. Syst. Evol. Microbiol.">
        <title>The Global Catalogue of Microorganisms (GCM) 10K type strain sequencing project: providing services to taxonomists for standard genome sequencing and annotation.</title>
        <authorList>
            <consortium name="The Broad Institute Genomics Platform"/>
            <consortium name="The Broad Institute Genome Sequencing Center for Infectious Disease"/>
            <person name="Wu L."/>
            <person name="Ma J."/>
        </authorList>
    </citation>
    <scope>NUCLEOTIDE SEQUENCE [LARGE SCALE GENOMIC DNA]</scope>
    <source>
        <strain evidence="4 5">CGMCC 1.3240</strain>
    </source>
</reference>
<organism evidence="4 5">
    <name type="scientific">Halalkalicoccus tibetensis</name>
    <dbReference type="NCBI Taxonomy" id="175632"/>
    <lineage>
        <taxon>Archaea</taxon>
        <taxon>Methanobacteriati</taxon>
        <taxon>Methanobacteriota</taxon>
        <taxon>Stenosarchaea group</taxon>
        <taxon>Halobacteria</taxon>
        <taxon>Halobacteriales</taxon>
        <taxon>Halococcaceae</taxon>
        <taxon>Halalkalicoccus</taxon>
    </lineage>
</organism>
<dbReference type="Gene3D" id="3.40.50.620">
    <property type="entry name" value="HUPs"/>
    <property type="match status" value="1"/>
</dbReference>
<dbReference type="CDD" id="cd00293">
    <property type="entry name" value="USP-like"/>
    <property type="match status" value="1"/>
</dbReference>
<dbReference type="Proteomes" id="UP001596312">
    <property type="component" value="Unassembled WGS sequence"/>
</dbReference>
<dbReference type="EMBL" id="JBHSXQ010000001">
    <property type="protein sequence ID" value="MFC6903825.1"/>
    <property type="molecule type" value="Genomic_DNA"/>
</dbReference>